<dbReference type="CDD" id="cd00956">
    <property type="entry name" value="Transaldolase_FSA"/>
    <property type="match status" value="1"/>
</dbReference>
<sequence>MEFYLDTADVHAVRKLNRVLPIVGVTTNPSIIAKEKRPAFEVLAELQDIIGERGQLFAQTLSREAEQMVEEALQLREKFPSIVVKVPTTPEGIAAIKMLTEQHVPTLGTAVYGAGQGFLAALAGAKYVAPYVNRIDAQGGNGVETVRELQRLLDLHKPDSMVLAASFRTPRQALDCMLAGCRSITIGTDVAEFFLADPAVFAALDKFDADWNSAFSKLVF</sequence>
<evidence type="ECO:0000256" key="2">
    <source>
        <dbReference type="ARBA" id="ARBA00005763"/>
    </source>
</evidence>
<evidence type="ECO:0000313" key="6">
    <source>
        <dbReference type="EMBL" id="SUT88124.1"/>
    </source>
</evidence>
<name>A0A380TP01_9PAST</name>
<dbReference type="SUPFAM" id="SSF51569">
    <property type="entry name" value="Aldolase"/>
    <property type="match status" value="1"/>
</dbReference>
<dbReference type="PANTHER" id="PTHR10683">
    <property type="entry name" value="TRANSALDOLASE"/>
    <property type="match status" value="1"/>
</dbReference>
<evidence type="ECO:0000256" key="3">
    <source>
        <dbReference type="ARBA" id="ARBA00022490"/>
    </source>
</evidence>
<comment type="subcellular location">
    <subcellularLocation>
        <location evidence="1">Cytoplasm</location>
    </subcellularLocation>
</comment>
<evidence type="ECO:0000256" key="1">
    <source>
        <dbReference type="ARBA" id="ARBA00004496"/>
    </source>
</evidence>
<dbReference type="GO" id="GO:0005737">
    <property type="term" value="C:cytoplasm"/>
    <property type="evidence" value="ECO:0007669"/>
    <property type="project" value="UniProtKB-SubCell"/>
</dbReference>
<dbReference type="GO" id="GO:0042182">
    <property type="term" value="P:ketone catabolic process"/>
    <property type="evidence" value="ECO:0007669"/>
    <property type="project" value="UniProtKB-ARBA"/>
</dbReference>
<comment type="similarity">
    <text evidence="2">Belongs to the transaldolase family. Type 3A subfamily.</text>
</comment>
<dbReference type="InterPro" id="IPR018225">
    <property type="entry name" value="Transaldolase_AS"/>
</dbReference>
<proteinExistence type="inferred from homology"/>
<dbReference type="InterPro" id="IPR033919">
    <property type="entry name" value="TSA/FSA_arc/bac"/>
</dbReference>
<dbReference type="GO" id="GO:0097023">
    <property type="term" value="F:fructose 6-phosphate aldolase activity"/>
    <property type="evidence" value="ECO:0007669"/>
    <property type="project" value="RHEA"/>
</dbReference>
<organism evidence="6 7">
    <name type="scientific">[Actinobacillus] rossii</name>
    <dbReference type="NCBI Taxonomy" id="123820"/>
    <lineage>
        <taxon>Bacteria</taxon>
        <taxon>Pseudomonadati</taxon>
        <taxon>Pseudomonadota</taxon>
        <taxon>Gammaproteobacteria</taxon>
        <taxon>Pasteurellales</taxon>
        <taxon>Pasteurellaceae</taxon>
    </lineage>
</organism>
<keyword evidence="4" id="KW-0704">Schiff base</keyword>
<keyword evidence="6" id="KW-0456">Lyase</keyword>
<dbReference type="Pfam" id="PF00923">
    <property type="entry name" value="TAL_FSA"/>
    <property type="match status" value="1"/>
</dbReference>
<dbReference type="EC" id="4.1.2.-" evidence="6"/>
<dbReference type="InterPro" id="IPR001585">
    <property type="entry name" value="TAL/FSA"/>
</dbReference>
<dbReference type="Proteomes" id="UP000254649">
    <property type="component" value="Unassembled WGS sequence"/>
</dbReference>
<dbReference type="PROSITE" id="PS00958">
    <property type="entry name" value="TRANSALDOLASE_2"/>
    <property type="match status" value="1"/>
</dbReference>
<dbReference type="NCBIfam" id="NF009296">
    <property type="entry name" value="PRK12653.1"/>
    <property type="match status" value="1"/>
</dbReference>
<dbReference type="PANTHER" id="PTHR10683:SF40">
    <property type="entry name" value="FRUCTOSE-6-PHOSPHATE ALDOLASE 1-RELATED"/>
    <property type="match status" value="1"/>
</dbReference>
<gene>
    <name evidence="6" type="primary">fsaA</name>
    <name evidence="6" type="ORF">NCTC10801_00355</name>
</gene>
<keyword evidence="3" id="KW-0963">Cytoplasm</keyword>
<keyword evidence="7" id="KW-1185">Reference proteome</keyword>
<dbReference type="EMBL" id="UFRQ01000003">
    <property type="protein sequence ID" value="SUT88124.1"/>
    <property type="molecule type" value="Genomic_DNA"/>
</dbReference>
<dbReference type="AlphaFoldDB" id="A0A380TP01"/>
<reference evidence="6 7" key="1">
    <citation type="submission" date="2018-06" db="EMBL/GenBank/DDBJ databases">
        <authorList>
            <consortium name="Pathogen Informatics"/>
            <person name="Doyle S."/>
        </authorList>
    </citation>
    <scope>NUCLEOTIDE SEQUENCE [LARGE SCALE GENOMIC DNA]</scope>
    <source>
        <strain evidence="6 7">NCTC10801</strain>
    </source>
</reference>
<dbReference type="InterPro" id="IPR013785">
    <property type="entry name" value="Aldolase_TIM"/>
</dbReference>
<dbReference type="FunFam" id="3.20.20.70:FF:000018">
    <property type="entry name" value="Probable transaldolase"/>
    <property type="match status" value="1"/>
</dbReference>
<dbReference type="GO" id="GO:0005975">
    <property type="term" value="P:carbohydrate metabolic process"/>
    <property type="evidence" value="ECO:0007669"/>
    <property type="project" value="InterPro"/>
</dbReference>
<evidence type="ECO:0000256" key="4">
    <source>
        <dbReference type="ARBA" id="ARBA00023270"/>
    </source>
</evidence>
<dbReference type="PROSITE" id="PS01054">
    <property type="entry name" value="TRANSALDOLASE_1"/>
    <property type="match status" value="1"/>
</dbReference>
<accession>A0A380TP01</accession>
<evidence type="ECO:0000313" key="7">
    <source>
        <dbReference type="Proteomes" id="UP000254649"/>
    </source>
</evidence>
<protein>
    <submittedName>
        <fullName evidence="6">Fructose-6-phosphate aldolase</fullName>
        <ecNumber evidence="6">4.1.2.-</ecNumber>
    </submittedName>
</protein>
<dbReference type="Gene3D" id="3.20.20.70">
    <property type="entry name" value="Aldolase class I"/>
    <property type="match status" value="1"/>
</dbReference>
<dbReference type="InterPro" id="IPR004731">
    <property type="entry name" value="Transaldolase_3B/F6P_aldolase"/>
</dbReference>
<comment type="catalytic activity">
    <reaction evidence="5">
        <text>beta-D-fructose 6-phosphate = dihydroxyacetone + D-glyceraldehyde 3-phosphate</text>
        <dbReference type="Rhea" id="RHEA:28002"/>
        <dbReference type="ChEBI" id="CHEBI:16016"/>
        <dbReference type="ChEBI" id="CHEBI:57634"/>
        <dbReference type="ChEBI" id="CHEBI:59776"/>
    </reaction>
</comment>
<evidence type="ECO:0000256" key="5">
    <source>
        <dbReference type="ARBA" id="ARBA00048809"/>
    </source>
</evidence>
<dbReference type="OrthoDB" id="9807051at2"/>
<dbReference type="NCBIfam" id="TIGR00875">
    <property type="entry name" value="fsa_talC_mipB"/>
    <property type="match status" value="1"/>
</dbReference>